<evidence type="ECO:0000313" key="2">
    <source>
        <dbReference type="Proteomes" id="UP000267821"/>
    </source>
</evidence>
<gene>
    <name evidence="1" type="ORF">L211DRAFT_845958</name>
</gene>
<sequence length="168" mass="18836">MAHCQTLLYNIVNTLRAAARHTALSLHLEFYNLTNNIVRIPVTAEHTIYLSYNNLGLRSSRTLEPRARADSSPKIYGKSKARASLENDEPARAYPLGPGLSQLVPRPTSAIVILKIPIFGKHIPEEAGLPKYIHYVFSGRPLFLTKPGHPAKHIASRTVQKKYKFKAR</sequence>
<dbReference type="Proteomes" id="UP000267821">
    <property type="component" value="Unassembled WGS sequence"/>
</dbReference>
<accession>A0A3N4LYL5</accession>
<keyword evidence="2" id="KW-1185">Reference proteome</keyword>
<dbReference type="AlphaFoldDB" id="A0A3N4LYL5"/>
<dbReference type="EMBL" id="ML121530">
    <property type="protein sequence ID" value="RPB27967.1"/>
    <property type="molecule type" value="Genomic_DNA"/>
</dbReference>
<evidence type="ECO:0000313" key="1">
    <source>
        <dbReference type="EMBL" id="RPB27967.1"/>
    </source>
</evidence>
<organism evidence="1 2">
    <name type="scientific">Terfezia boudieri ATCC MYA-4762</name>
    <dbReference type="NCBI Taxonomy" id="1051890"/>
    <lineage>
        <taxon>Eukaryota</taxon>
        <taxon>Fungi</taxon>
        <taxon>Dikarya</taxon>
        <taxon>Ascomycota</taxon>
        <taxon>Pezizomycotina</taxon>
        <taxon>Pezizomycetes</taxon>
        <taxon>Pezizales</taxon>
        <taxon>Pezizaceae</taxon>
        <taxon>Terfezia</taxon>
    </lineage>
</organism>
<reference evidence="1 2" key="1">
    <citation type="journal article" date="2018" name="Nat. Ecol. Evol.">
        <title>Pezizomycetes genomes reveal the molecular basis of ectomycorrhizal truffle lifestyle.</title>
        <authorList>
            <person name="Murat C."/>
            <person name="Payen T."/>
            <person name="Noel B."/>
            <person name="Kuo A."/>
            <person name="Morin E."/>
            <person name="Chen J."/>
            <person name="Kohler A."/>
            <person name="Krizsan K."/>
            <person name="Balestrini R."/>
            <person name="Da Silva C."/>
            <person name="Montanini B."/>
            <person name="Hainaut M."/>
            <person name="Levati E."/>
            <person name="Barry K.W."/>
            <person name="Belfiori B."/>
            <person name="Cichocki N."/>
            <person name="Clum A."/>
            <person name="Dockter R.B."/>
            <person name="Fauchery L."/>
            <person name="Guy J."/>
            <person name="Iotti M."/>
            <person name="Le Tacon F."/>
            <person name="Lindquist E.A."/>
            <person name="Lipzen A."/>
            <person name="Malagnac F."/>
            <person name="Mello A."/>
            <person name="Molinier V."/>
            <person name="Miyauchi S."/>
            <person name="Poulain J."/>
            <person name="Riccioni C."/>
            <person name="Rubini A."/>
            <person name="Sitrit Y."/>
            <person name="Splivallo R."/>
            <person name="Traeger S."/>
            <person name="Wang M."/>
            <person name="Zifcakova L."/>
            <person name="Wipf D."/>
            <person name="Zambonelli A."/>
            <person name="Paolocci F."/>
            <person name="Nowrousian M."/>
            <person name="Ottonello S."/>
            <person name="Baldrian P."/>
            <person name="Spatafora J.W."/>
            <person name="Henrissat B."/>
            <person name="Nagy L.G."/>
            <person name="Aury J.M."/>
            <person name="Wincker P."/>
            <person name="Grigoriev I.V."/>
            <person name="Bonfante P."/>
            <person name="Martin F.M."/>
        </authorList>
    </citation>
    <scope>NUCLEOTIDE SEQUENCE [LARGE SCALE GENOMIC DNA]</scope>
    <source>
        <strain evidence="1 2">ATCC MYA-4762</strain>
    </source>
</reference>
<name>A0A3N4LYL5_9PEZI</name>
<proteinExistence type="predicted"/>
<protein>
    <submittedName>
        <fullName evidence="1">Uncharacterized protein</fullName>
    </submittedName>
</protein>
<dbReference type="InParanoid" id="A0A3N4LYL5"/>